<feature type="region of interest" description="Disordered" evidence="1">
    <location>
        <begin position="84"/>
        <end position="145"/>
    </location>
</feature>
<feature type="compositionally biased region" description="Basic and acidic residues" evidence="1">
    <location>
        <begin position="51"/>
        <end position="62"/>
    </location>
</feature>
<name>A0A401QYE7_STRNR</name>
<sequence>MTGQRGGIAPAISHFAPKAASREDRGRCTYVHAYDPSPRAQFPHPIPGMRPARDHGAPRIADRGSATPIYDALYAEYRRSFRALPGDRTDEPEVPEALRGGNWSHGATAPGQWEVVGRQPFRPRGQLPAALPPGPRDGSRPHGGR</sequence>
<protein>
    <submittedName>
        <fullName evidence="2">Uncharacterized protein</fullName>
    </submittedName>
</protein>
<dbReference type="EMBL" id="BHXC01000006">
    <property type="protein sequence ID" value="GCB90398.1"/>
    <property type="molecule type" value="Genomic_DNA"/>
</dbReference>
<reference evidence="2 3" key="1">
    <citation type="journal article" date="2019" name="Microbiol. Resour. Announc.">
        <title>Draft Genome Sequence of the Most Traditional epsilon-Poly-l-Lysine Producer, Streptomyces albulus NBRC14147.</title>
        <authorList>
            <person name="Yamanaka K."/>
            <person name="Hamano Y."/>
        </authorList>
    </citation>
    <scope>NUCLEOTIDE SEQUENCE [LARGE SCALE GENOMIC DNA]</scope>
    <source>
        <strain evidence="2 3">NBRC 14147</strain>
    </source>
</reference>
<comment type="caution">
    <text evidence="2">The sequence shown here is derived from an EMBL/GenBank/DDBJ whole genome shotgun (WGS) entry which is preliminary data.</text>
</comment>
<proteinExistence type="predicted"/>
<evidence type="ECO:0000313" key="2">
    <source>
        <dbReference type="EMBL" id="GCB90398.1"/>
    </source>
</evidence>
<accession>A0A401QYE7</accession>
<evidence type="ECO:0000313" key="3">
    <source>
        <dbReference type="Proteomes" id="UP000288351"/>
    </source>
</evidence>
<feature type="region of interest" description="Disordered" evidence="1">
    <location>
        <begin position="1"/>
        <end position="64"/>
    </location>
</feature>
<dbReference type="Proteomes" id="UP000288351">
    <property type="component" value="Unassembled WGS sequence"/>
</dbReference>
<evidence type="ECO:0000256" key="1">
    <source>
        <dbReference type="SAM" id="MobiDB-lite"/>
    </source>
</evidence>
<dbReference type="AlphaFoldDB" id="A0A401QYE7"/>
<gene>
    <name evidence="2" type="ORF">SALB_03102</name>
</gene>
<organism evidence="2 3">
    <name type="scientific">Streptomyces noursei</name>
    <name type="common">Streptomyces albulus</name>
    <dbReference type="NCBI Taxonomy" id="1971"/>
    <lineage>
        <taxon>Bacteria</taxon>
        <taxon>Bacillati</taxon>
        <taxon>Actinomycetota</taxon>
        <taxon>Actinomycetes</taxon>
        <taxon>Kitasatosporales</taxon>
        <taxon>Streptomycetaceae</taxon>
        <taxon>Streptomyces</taxon>
    </lineage>
</organism>